<keyword evidence="1" id="KW-0175">Coiled coil</keyword>
<evidence type="ECO:0000313" key="2">
    <source>
        <dbReference type="EMBL" id="CAF4188963.1"/>
    </source>
</evidence>
<comment type="caution">
    <text evidence="2">The sequence shown here is derived from an EMBL/GenBank/DDBJ whole genome shotgun (WGS) entry which is preliminary data.</text>
</comment>
<organism evidence="2 3">
    <name type="scientific">Rotaria magnacalcarata</name>
    <dbReference type="NCBI Taxonomy" id="392030"/>
    <lineage>
        <taxon>Eukaryota</taxon>
        <taxon>Metazoa</taxon>
        <taxon>Spiralia</taxon>
        <taxon>Gnathifera</taxon>
        <taxon>Rotifera</taxon>
        <taxon>Eurotatoria</taxon>
        <taxon>Bdelloidea</taxon>
        <taxon>Philodinida</taxon>
        <taxon>Philodinidae</taxon>
        <taxon>Rotaria</taxon>
    </lineage>
</organism>
<feature type="non-terminal residue" evidence="2">
    <location>
        <position position="1"/>
    </location>
</feature>
<feature type="non-terminal residue" evidence="2">
    <location>
        <position position="75"/>
    </location>
</feature>
<name>A0A8S2RZS9_9BILA</name>
<sequence length="75" mass="8626">VRIAIVSRRLAAAEDNSVKKQKLERELAQLYNDRSIITSRIEQIASKALSINRGGYLEIVTEKHMKLTKYDCYQS</sequence>
<dbReference type="InterPro" id="IPR046427">
    <property type="entry name" value="Legumain_prodom_sf"/>
</dbReference>
<dbReference type="AlphaFoldDB" id="A0A8S2RZS9"/>
<dbReference type="Proteomes" id="UP000681967">
    <property type="component" value="Unassembled WGS sequence"/>
</dbReference>
<evidence type="ECO:0000256" key="1">
    <source>
        <dbReference type="SAM" id="Coils"/>
    </source>
</evidence>
<dbReference type="EMBL" id="CAJOBH010015685">
    <property type="protein sequence ID" value="CAF4188963.1"/>
    <property type="molecule type" value="Genomic_DNA"/>
</dbReference>
<protein>
    <submittedName>
        <fullName evidence="2">Uncharacterized protein</fullName>
    </submittedName>
</protein>
<accession>A0A8S2RZS9</accession>
<dbReference type="Gene3D" id="1.10.132.130">
    <property type="match status" value="1"/>
</dbReference>
<gene>
    <name evidence="2" type="ORF">BYL167_LOCUS23153</name>
</gene>
<proteinExistence type="predicted"/>
<evidence type="ECO:0000313" key="3">
    <source>
        <dbReference type="Proteomes" id="UP000681967"/>
    </source>
</evidence>
<reference evidence="2" key="1">
    <citation type="submission" date="2021-02" db="EMBL/GenBank/DDBJ databases">
        <authorList>
            <person name="Nowell W R."/>
        </authorList>
    </citation>
    <scope>NUCLEOTIDE SEQUENCE</scope>
</reference>
<feature type="coiled-coil region" evidence="1">
    <location>
        <begin position="13"/>
        <end position="40"/>
    </location>
</feature>